<feature type="non-terminal residue" evidence="1">
    <location>
        <position position="47"/>
    </location>
</feature>
<dbReference type="EMBL" id="CAJNOC010013633">
    <property type="protein sequence ID" value="CAF1159153.1"/>
    <property type="molecule type" value="Genomic_DNA"/>
</dbReference>
<accession>A0A814TD01</accession>
<comment type="caution">
    <text evidence="1">The sequence shown here is derived from an EMBL/GenBank/DDBJ whole genome shotgun (WGS) entry which is preliminary data.</text>
</comment>
<reference evidence="1" key="1">
    <citation type="submission" date="2021-02" db="EMBL/GenBank/DDBJ databases">
        <authorList>
            <person name="Nowell W R."/>
        </authorList>
    </citation>
    <scope>NUCLEOTIDE SEQUENCE</scope>
    <source>
        <strain evidence="1">Ploen Becks lab</strain>
    </source>
</reference>
<gene>
    <name evidence="1" type="ORF">OXX778_LOCUS23549</name>
</gene>
<evidence type="ECO:0000313" key="2">
    <source>
        <dbReference type="Proteomes" id="UP000663879"/>
    </source>
</evidence>
<sequence>MKKSLSLDFNNSPRRLRNRLIPRKKPIPEINLEVTEEIQNCQNNVYL</sequence>
<name>A0A814TD01_9BILA</name>
<dbReference type="Proteomes" id="UP000663879">
    <property type="component" value="Unassembled WGS sequence"/>
</dbReference>
<evidence type="ECO:0000313" key="1">
    <source>
        <dbReference type="EMBL" id="CAF1159153.1"/>
    </source>
</evidence>
<protein>
    <submittedName>
        <fullName evidence="1">Uncharacterized protein</fullName>
    </submittedName>
</protein>
<organism evidence="1 2">
    <name type="scientific">Brachionus calyciflorus</name>
    <dbReference type="NCBI Taxonomy" id="104777"/>
    <lineage>
        <taxon>Eukaryota</taxon>
        <taxon>Metazoa</taxon>
        <taxon>Spiralia</taxon>
        <taxon>Gnathifera</taxon>
        <taxon>Rotifera</taxon>
        <taxon>Eurotatoria</taxon>
        <taxon>Monogononta</taxon>
        <taxon>Pseudotrocha</taxon>
        <taxon>Ploima</taxon>
        <taxon>Brachionidae</taxon>
        <taxon>Brachionus</taxon>
    </lineage>
</organism>
<proteinExistence type="predicted"/>
<keyword evidence="2" id="KW-1185">Reference proteome</keyword>
<dbReference type="AlphaFoldDB" id="A0A814TD01"/>